<dbReference type="KEGG" id="ksd:KS2013_43"/>
<sequence length="107" mass="12207">MLAVLLEFKVKPGAENKFVEYWEKTTDIIYNNFGSLGSKLHKADNGRFVAYAQWPSLEVYESEQGWSEQNSIIREKMRATLVSGKPAILNKLPLVSDLTKEKPCEIE</sequence>
<dbReference type="Proteomes" id="UP000094147">
    <property type="component" value="Chromosome"/>
</dbReference>
<keyword evidence="3" id="KW-1185">Reference proteome</keyword>
<reference evidence="3" key="1">
    <citation type="submission" date="2015-08" db="EMBL/GenBank/DDBJ databases">
        <authorList>
            <person name="Kim K.M."/>
        </authorList>
    </citation>
    <scope>NUCLEOTIDE SEQUENCE [LARGE SCALE GENOMIC DNA]</scope>
    <source>
        <strain evidence="3">KCTC 23892</strain>
    </source>
</reference>
<dbReference type="Pfam" id="PF03992">
    <property type="entry name" value="ABM"/>
    <property type="match status" value="1"/>
</dbReference>
<dbReference type="InterPro" id="IPR011008">
    <property type="entry name" value="Dimeric_a/b-barrel"/>
</dbReference>
<organism evidence="2 3">
    <name type="scientific">Kangiella sediminilitoris</name>
    <dbReference type="NCBI Taxonomy" id="1144748"/>
    <lineage>
        <taxon>Bacteria</taxon>
        <taxon>Pseudomonadati</taxon>
        <taxon>Pseudomonadota</taxon>
        <taxon>Gammaproteobacteria</taxon>
        <taxon>Kangiellales</taxon>
        <taxon>Kangiellaceae</taxon>
        <taxon>Kangiella</taxon>
    </lineage>
</organism>
<proteinExistence type="predicted"/>
<dbReference type="STRING" id="1144748.KS2013_43"/>
<accession>A0A1B3B7K7</accession>
<evidence type="ECO:0000313" key="2">
    <source>
        <dbReference type="EMBL" id="AOE48775.1"/>
    </source>
</evidence>
<gene>
    <name evidence="2" type="ORF">KS2013_43</name>
</gene>
<dbReference type="RefSeq" id="WP_068988263.1">
    <property type="nucleotide sequence ID" value="NZ_CP012418.1"/>
</dbReference>
<evidence type="ECO:0000313" key="3">
    <source>
        <dbReference type="Proteomes" id="UP000094147"/>
    </source>
</evidence>
<protein>
    <recommendedName>
        <fullName evidence="1">ABM domain-containing protein</fullName>
    </recommendedName>
</protein>
<feature type="domain" description="ABM" evidence="1">
    <location>
        <begin position="1"/>
        <end position="61"/>
    </location>
</feature>
<dbReference type="SUPFAM" id="SSF54909">
    <property type="entry name" value="Dimeric alpha+beta barrel"/>
    <property type="match status" value="1"/>
</dbReference>
<evidence type="ECO:0000259" key="1">
    <source>
        <dbReference type="Pfam" id="PF03992"/>
    </source>
</evidence>
<name>A0A1B3B7K7_9GAMM</name>
<dbReference type="Gene3D" id="3.30.70.100">
    <property type="match status" value="1"/>
</dbReference>
<dbReference type="AlphaFoldDB" id="A0A1B3B7K7"/>
<dbReference type="InterPro" id="IPR007138">
    <property type="entry name" value="ABM_dom"/>
</dbReference>
<dbReference type="OrthoDB" id="6105906at2"/>
<dbReference type="EMBL" id="CP012418">
    <property type="protein sequence ID" value="AOE48775.1"/>
    <property type="molecule type" value="Genomic_DNA"/>
</dbReference>